<dbReference type="GO" id="GO:0006094">
    <property type="term" value="P:gluconeogenesis"/>
    <property type="evidence" value="ECO:0007669"/>
    <property type="project" value="UniProtKB-KW"/>
</dbReference>
<dbReference type="STRING" id="1167006.UWK_01876"/>
<accession>M1P4N2</accession>
<dbReference type="PATRIC" id="fig|1167006.5.peg.2066"/>
<gene>
    <name evidence="8" type="ordered locus">UWK_01876</name>
</gene>
<evidence type="ECO:0000313" key="8">
    <source>
        <dbReference type="EMBL" id="AGF78433.1"/>
    </source>
</evidence>
<dbReference type="Pfam" id="PF00300">
    <property type="entry name" value="His_Phos_1"/>
    <property type="match status" value="1"/>
</dbReference>
<keyword evidence="5" id="KW-0413">Isomerase</keyword>
<dbReference type="InterPro" id="IPR013078">
    <property type="entry name" value="His_Pase_superF_clade-1"/>
</dbReference>
<dbReference type="HOGENOM" id="CLU_033323_9_4_7"/>
<dbReference type="GO" id="GO:0004619">
    <property type="term" value="F:phosphoglycerate mutase activity"/>
    <property type="evidence" value="ECO:0007669"/>
    <property type="project" value="UniProtKB-EC"/>
</dbReference>
<feature type="active site" description="Proton donor/acceptor" evidence="6">
    <location>
        <position position="96"/>
    </location>
</feature>
<dbReference type="RefSeq" id="WP_015404124.1">
    <property type="nucleotide sequence ID" value="NC_020304.1"/>
</dbReference>
<dbReference type="eggNOG" id="COG0406">
    <property type="taxonomic scope" value="Bacteria"/>
</dbReference>
<evidence type="ECO:0000256" key="6">
    <source>
        <dbReference type="PIRSR" id="PIRSR613078-1"/>
    </source>
</evidence>
<dbReference type="KEGG" id="dsf:UWK_01876"/>
<dbReference type="Proteomes" id="UP000011721">
    <property type="component" value="Chromosome"/>
</dbReference>
<dbReference type="InterPro" id="IPR029033">
    <property type="entry name" value="His_PPase_superfam"/>
</dbReference>
<dbReference type="OrthoDB" id="9781415at2"/>
<protein>
    <recommendedName>
        <fullName evidence="2">phosphoglycerate mutase (2,3-diphosphoglycerate-dependent)</fullName>
        <ecNumber evidence="2">5.4.2.11</ecNumber>
    </recommendedName>
</protein>
<dbReference type="AlphaFoldDB" id="M1P4N2"/>
<evidence type="ECO:0000256" key="7">
    <source>
        <dbReference type="PIRSR" id="PIRSR613078-2"/>
    </source>
</evidence>
<evidence type="ECO:0000256" key="5">
    <source>
        <dbReference type="ARBA" id="ARBA00023235"/>
    </source>
</evidence>
<dbReference type="EMBL" id="CP003985">
    <property type="protein sequence ID" value="AGF78433.1"/>
    <property type="molecule type" value="Genomic_DNA"/>
</dbReference>
<dbReference type="Gene3D" id="3.40.50.1240">
    <property type="entry name" value="Phosphoglycerate mutase-like"/>
    <property type="match status" value="1"/>
</dbReference>
<evidence type="ECO:0000256" key="4">
    <source>
        <dbReference type="ARBA" id="ARBA00023152"/>
    </source>
</evidence>
<dbReference type="CDD" id="cd07067">
    <property type="entry name" value="HP_PGM_like"/>
    <property type="match status" value="1"/>
</dbReference>
<feature type="active site" description="Tele-phosphohistidine intermediate" evidence="6">
    <location>
        <position position="22"/>
    </location>
</feature>
<evidence type="ECO:0000313" key="9">
    <source>
        <dbReference type="Proteomes" id="UP000011721"/>
    </source>
</evidence>
<keyword evidence="3" id="KW-0312">Gluconeogenesis</keyword>
<evidence type="ECO:0000256" key="1">
    <source>
        <dbReference type="ARBA" id="ARBA00006717"/>
    </source>
</evidence>
<dbReference type="PANTHER" id="PTHR11931">
    <property type="entry name" value="PHOSPHOGLYCERATE MUTASE"/>
    <property type="match status" value="1"/>
</dbReference>
<evidence type="ECO:0000256" key="2">
    <source>
        <dbReference type="ARBA" id="ARBA00012028"/>
    </source>
</evidence>
<dbReference type="EC" id="5.4.2.11" evidence="2"/>
<dbReference type="InterPro" id="IPR005952">
    <property type="entry name" value="Phosphogly_mut1"/>
</dbReference>
<sequence>MQRLFKGNTVEPNQTLIALLRHGKTLWNEEGRIQGRQDSPLSSKGSKQVHDWGRFIGNYAIDHIVASDLGRVRETVAIIQQYCNSVPVEWKQSLREQAWGEWEGKSFRELKNQQPEELATQIRAGWDFRPPGGESRKEVLQRALPVIKDIPRKYPGKRILVISHEGIVKSIIYHLAGRAFLPEEEKLLQKRQLHLLLGGWDSLQLGPLNILPTPDKAENQ</sequence>
<feature type="binding site" evidence="7">
    <location>
        <position position="71"/>
    </location>
    <ligand>
        <name>substrate</name>
    </ligand>
</feature>
<keyword evidence="4" id="KW-0324">Glycolysis</keyword>
<comment type="similarity">
    <text evidence="1">Belongs to the phosphoglycerate mutase family. BPG-dependent PGAM subfamily.</text>
</comment>
<name>M1P4N2_DESSD</name>
<feature type="binding site" evidence="7">
    <location>
        <begin position="21"/>
        <end position="28"/>
    </location>
    <ligand>
        <name>substrate</name>
    </ligand>
</feature>
<dbReference type="SMART" id="SM00855">
    <property type="entry name" value="PGAM"/>
    <property type="match status" value="1"/>
</dbReference>
<dbReference type="SUPFAM" id="SSF53254">
    <property type="entry name" value="Phosphoglycerate mutase-like"/>
    <property type="match status" value="1"/>
</dbReference>
<organism evidence="8 9">
    <name type="scientific">Desulfocapsa sulfexigens (strain DSM 10523 / SB164P1)</name>
    <dbReference type="NCBI Taxonomy" id="1167006"/>
    <lineage>
        <taxon>Bacteria</taxon>
        <taxon>Pseudomonadati</taxon>
        <taxon>Thermodesulfobacteriota</taxon>
        <taxon>Desulfobulbia</taxon>
        <taxon>Desulfobulbales</taxon>
        <taxon>Desulfocapsaceae</taxon>
        <taxon>Desulfocapsa</taxon>
    </lineage>
</organism>
<keyword evidence="9" id="KW-1185">Reference proteome</keyword>
<evidence type="ECO:0000256" key="3">
    <source>
        <dbReference type="ARBA" id="ARBA00022432"/>
    </source>
</evidence>
<proteinExistence type="inferred from homology"/>
<dbReference type="GO" id="GO:0006096">
    <property type="term" value="P:glycolytic process"/>
    <property type="evidence" value="ECO:0007669"/>
    <property type="project" value="UniProtKB-KW"/>
</dbReference>
<reference evidence="9" key="1">
    <citation type="journal article" date="2013" name="Stand. Genomic Sci.">
        <title>Complete genome sequence of Desulfocapsa sulfexigens, a marine deltaproteobacterium specialized in disproportionating inorganic sulfur compounds.</title>
        <authorList>
            <person name="Finster K.W."/>
            <person name="Kjeldsen K.U."/>
            <person name="Kube M."/>
            <person name="Reinhardt R."/>
            <person name="Mussmann M."/>
            <person name="Amann R."/>
            <person name="Schreiber L."/>
        </authorList>
    </citation>
    <scope>NUCLEOTIDE SEQUENCE [LARGE SCALE GENOMIC DNA]</scope>
    <source>
        <strain evidence="9">DSM 10523 / SB164P1</strain>
    </source>
</reference>